<gene>
    <name evidence="1" type="ORF">RS3R1_47370</name>
</gene>
<name>A0ABQ5PQ19_9PSED</name>
<dbReference type="Gene3D" id="2.60.40.10">
    <property type="entry name" value="Immunoglobulins"/>
    <property type="match status" value="1"/>
</dbReference>
<reference evidence="1" key="1">
    <citation type="journal article" date="2021" name="Sci. Rep.">
        <title>An efficient direct screening system for microorganisms that activate plant immune responses based on plant-microbe interactions using cultured plant cells.</title>
        <authorList>
            <person name="Kurokawa M."/>
            <person name="Nakano M."/>
            <person name="Kitahata N."/>
            <person name="Kuchitsu K."/>
            <person name="Furuya T."/>
        </authorList>
    </citation>
    <scope>NUCLEOTIDE SEQUENCE</scope>
    <source>
        <strain evidence="1">RS3R-1</strain>
    </source>
</reference>
<proteinExistence type="predicted"/>
<reference evidence="1" key="3">
    <citation type="journal article" date="2023" name="J. Biotechnol.">
        <title>Draft Genome Sequences of Endophytic Pseudomonas Strains, Isolated from the Interior of Brassicaceae Plants.</title>
        <authorList>
            <person name="Kaneko H."/>
            <person name="Furuya T."/>
        </authorList>
    </citation>
    <scope>NUCLEOTIDE SEQUENCE</scope>
    <source>
        <strain evidence="1">RS3R-1</strain>
    </source>
</reference>
<sequence>MEQDDGIKDPSDSFPPKQEVVCAEEIGTDVAFVTHELHAEEDGRWAQLRVSYAYSYDGSTFTCIVSAYRAKENRRYEGNVKFYLSLVSGEGNVRELTGSARQTGEWIDLDEPYREMIIANQRNVTVGFDYIYDVDNASDPVLKTYKIANYRMPIPTISAIRNFTSSTFAVKGTGAIYRYTVVLDDGRGTIGAEEAFYDPWSVPVTVAENKNSLMFQAYQMYGGKVSERTGYITVYRARITFPAANALMLAKDVVGFRGIAASGTDIRVVGHSNHYENWSDVITVGDAGTSWEAKATKVPVSGTISVTAELKSPNISHFYTEAATFRVMGVPSISEPPELAIHDPDFLLKGTNGLAGARLRAFFDLTNDSVPGWEVVSDVDGPWEGMIKVPPGAISLVVEQDLDGVSSGRSAPQAFRIRPPTLQQPTVTFAGTTVTFSGKGYYDSKRKSEIQFTVRGGAVQVPTPANAEVMPSGTWSTAAQEWTVGTYNVTVIQKIADNASGWIESLPLTFEVKNILPDVSDVQFTNDYQPTFSGKGFNGAMVYLHRPNSGDHEAPPVAVNGGQWSSKAYTVWGPSFEREVHIKQFLDGHQSPNWFVLKVTIAPQAPGLNDPEDDGLSPRFSGTCWPGATVNIEYSDETGTVHKGIVSAGTWQFRRDKEFALDITHTVTVTQVAAQQTSQPTSTTFIVRRPMVTPVITQPPDGSEVGRVVTVEGTMGMVGATLQLRDKRFGRPLGEPKVLSQDGDWSIDLTLLEFRLYTFDAQQTLDGRPSLYSDEHELTVVLLPPEFLQPIPNGKLPRTALLKGTGMRGGVVEVCLQGLTEPLLSNVDVDWQGIWQAEVTLPVGSKTIWARQRFMDESGTLQESKDSEPLHFDVVPAAPFIETPVEGNAIGQQVVVCGFGVPGDTVTVTLVGATRSEPASGIVQENRTWSVMLDASPPDGGLYRLEAVASLDGFESFETLRSVILGTFRPALDAPAAGRWVTQPLQFSGKGRPGVGAVVSWYNPDVQWLAQVPVIDGHWHGQATRALPLAGNWYRFRQTLTDAADDATMSDWADSARFEVEGARLSRTIPEA</sequence>
<evidence type="ECO:0000313" key="2">
    <source>
        <dbReference type="Proteomes" id="UP001145022"/>
    </source>
</evidence>
<keyword evidence="2" id="KW-1185">Reference proteome</keyword>
<evidence type="ECO:0008006" key="3">
    <source>
        <dbReference type="Google" id="ProtNLM"/>
    </source>
</evidence>
<protein>
    <recommendedName>
        <fullName evidence="3">Ig-like domain repeat protein</fullName>
    </recommendedName>
</protein>
<dbReference type="InterPro" id="IPR013783">
    <property type="entry name" value="Ig-like_fold"/>
</dbReference>
<comment type="caution">
    <text evidence="1">The sequence shown here is derived from an EMBL/GenBank/DDBJ whole genome shotgun (WGS) entry which is preliminary data.</text>
</comment>
<evidence type="ECO:0000313" key="1">
    <source>
        <dbReference type="EMBL" id="GLH45649.1"/>
    </source>
</evidence>
<organism evidence="1 2">
    <name type="scientific">Pseudomonas atacamensis</name>
    <dbReference type="NCBI Taxonomy" id="2565368"/>
    <lineage>
        <taxon>Bacteria</taxon>
        <taxon>Pseudomonadati</taxon>
        <taxon>Pseudomonadota</taxon>
        <taxon>Gammaproteobacteria</taxon>
        <taxon>Pseudomonadales</taxon>
        <taxon>Pseudomonadaceae</taxon>
        <taxon>Pseudomonas</taxon>
    </lineage>
</organism>
<dbReference type="EMBL" id="BSCQ01000046">
    <property type="protein sequence ID" value="GLH45649.1"/>
    <property type="molecule type" value="Genomic_DNA"/>
</dbReference>
<reference evidence="1" key="2">
    <citation type="submission" date="2022-11" db="EMBL/GenBank/DDBJ databases">
        <title>Draft genome sequencing of Pseudomonas atacamensis RS3R1.</title>
        <authorList>
            <person name="Furuya T."/>
            <person name="Kaneko H."/>
        </authorList>
    </citation>
    <scope>NUCLEOTIDE SEQUENCE</scope>
    <source>
        <strain evidence="1">RS3R-1</strain>
    </source>
</reference>
<accession>A0ABQ5PQ19</accession>
<dbReference type="Proteomes" id="UP001145022">
    <property type="component" value="Unassembled WGS sequence"/>
</dbReference>
<dbReference type="RefSeq" id="WP_281896016.1">
    <property type="nucleotide sequence ID" value="NZ_BSCQ01000046.1"/>
</dbReference>